<feature type="non-terminal residue" evidence="2">
    <location>
        <position position="215"/>
    </location>
</feature>
<feature type="region of interest" description="Disordered" evidence="1">
    <location>
        <begin position="196"/>
        <end position="215"/>
    </location>
</feature>
<proteinExistence type="predicted"/>
<organism evidence="2 3">
    <name type="scientific">Iphiclides podalirius</name>
    <name type="common">scarce swallowtail</name>
    <dbReference type="NCBI Taxonomy" id="110791"/>
    <lineage>
        <taxon>Eukaryota</taxon>
        <taxon>Metazoa</taxon>
        <taxon>Ecdysozoa</taxon>
        <taxon>Arthropoda</taxon>
        <taxon>Hexapoda</taxon>
        <taxon>Insecta</taxon>
        <taxon>Pterygota</taxon>
        <taxon>Neoptera</taxon>
        <taxon>Endopterygota</taxon>
        <taxon>Lepidoptera</taxon>
        <taxon>Glossata</taxon>
        <taxon>Ditrysia</taxon>
        <taxon>Papilionoidea</taxon>
        <taxon>Papilionidae</taxon>
        <taxon>Papilioninae</taxon>
        <taxon>Iphiclides</taxon>
    </lineage>
</organism>
<dbReference type="EMBL" id="OW152837">
    <property type="protein sequence ID" value="CAH2058462.1"/>
    <property type="molecule type" value="Genomic_DNA"/>
</dbReference>
<feature type="compositionally biased region" description="Low complexity" evidence="1">
    <location>
        <begin position="197"/>
        <end position="208"/>
    </location>
</feature>
<dbReference type="Proteomes" id="UP000837857">
    <property type="component" value="Chromosome 25"/>
</dbReference>
<accession>A0ABN8ILI6</accession>
<protein>
    <submittedName>
        <fullName evidence="2">Uncharacterized protein</fullName>
    </submittedName>
</protein>
<sequence length="215" mass="24528">MERIFSEIPRNYSNDQKGLVQNQFYLLNTVRYVTHKPEYARFNRPELLITCCDYVCRVVLDNRSDLGSILPPPGDTLKARRPSYWELPEDFVADSIRGSGHSEPLDSAPMDMQDLLERAGLQGILEKDFVLMQGFKNDLNKKLHQMKSNMDARAAGRRGAPHLALETTSPDRVSPPPRAIHCREYERLLRFFPPPSITCTPTSSSSTPRHSRSKL</sequence>
<evidence type="ECO:0000313" key="3">
    <source>
        <dbReference type="Proteomes" id="UP000837857"/>
    </source>
</evidence>
<evidence type="ECO:0000256" key="1">
    <source>
        <dbReference type="SAM" id="MobiDB-lite"/>
    </source>
</evidence>
<reference evidence="2" key="1">
    <citation type="submission" date="2022-03" db="EMBL/GenBank/DDBJ databases">
        <authorList>
            <person name="Martin H S."/>
        </authorList>
    </citation>
    <scope>NUCLEOTIDE SEQUENCE</scope>
</reference>
<gene>
    <name evidence="2" type="ORF">IPOD504_LOCUS10601</name>
</gene>
<keyword evidence="3" id="KW-1185">Reference proteome</keyword>
<name>A0ABN8ILI6_9NEOP</name>
<evidence type="ECO:0000313" key="2">
    <source>
        <dbReference type="EMBL" id="CAH2058462.1"/>
    </source>
</evidence>
<feature type="region of interest" description="Disordered" evidence="1">
    <location>
        <begin position="157"/>
        <end position="178"/>
    </location>
</feature>